<feature type="region of interest" description="Disordered" evidence="3">
    <location>
        <begin position="120"/>
        <end position="205"/>
    </location>
</feature>
<evidence type="ECO:0000256" key="2">
    <source>
        <dbReference type="ARBA" id="ARBA00023212"/>
    </source>
</evidence>
<evidence type="ECO:0000256" key="3">
    <source>
        <dbReference type="SAM" id="MobiDB-lite"/>
    </source>
</evidence>
<feature type="compositionally biased region" description="Basic and acidic residues" evidence="3">
    <location>
        <begin position="179"/>
        <end position="193"/>
    </location>
</feature>
<organism evidence="4 5">
    <name type="scientific">Blepharisma stoltei</name>
    <dbReference type="NCBI Taxonomy" id="1481888"/>
    <lineage>
        <taxon>Eukaryota</taxon>
        <taxon>Sar</taxon>
        <taxon>Alveolata</taxon>
        <taxon>Ciliophora</taxon>
        <taxon>Postciliodesmatophora</taxon>
        <taxon>Heterotrichea</taxon>
        <taxon>Heterotrichida</taxon>
        <taxon>Blepharismidae</taxon>
        <taxon>Blepharisma</taxon>
    </lineage>
</organism>
<dbReference type="AlphaFoldDB" id="A0AAU9JY36"/>
<dbReference type="Proteomes" id="UP001162131">
    <property type="component" value="Unassembled WGS sequence"/>
</dbReference>
<protein>
    <recommendedName>
        <fullName evidence="6">LisH domain-containing protein</fullName>
    </recommendedName>
</protein>
<keyword evidence="5" id="KW-1185">Reference proteome</keyword>
<keyword evidence="2" id="KW-0206">Cytoskeleton</keyword>
<reference evidence="4" key="1">
    <citation type="submission" date="2021-09" db="EMBL/GenBank/DDBJ databases">
        <authorList>
            <consortium name="AG Swart"/>
            <person name="Singh M."/>
            <person name="Singh A."/>
            <person name="Seah K."/>
            <person name="Emmerich C."/>
        </authorList>
    </citation>
    <scope>NUCLEOTIDE SEQUENCE</scope>
    <source>
        <strain evidence="4">ATCC30299</strain>
    </source>
</reference>
<keyword evidence="1" id="KW-0963">Cytoplasm</keyword>
<accession>A0AAU9JY36</accession>
<dbReference type="Gene3D" id="1.20.960.40">
    <property type="match status" value="1"/>
</dbReference>
<evidence type="ECO:0000313" key="4">
    <source>
        <dbReference type="EMBL" id="CAG9331756.1"/>
    </source>
</evidence>
<proteinExistence type="predicted"/>
<evidence type="ECO:0000256" key="1">
    <source>
        <dbReference type="ARBA" id="ARBA00022490"/>
    </source>
</evidence>
<dbReference type="PANTHER" id="PTHR15431:SF9">
    <property type="entry name" value="CENTROSOMAL PROTEIN 43"/>
    <property type="match status" value="1"/>
</dbReference>
<gene>
    <name evidence="4" type="ORF">BSTOLATCC_MIC53819</name>
</gene>
<feature type="compositionally biased region" description="Acidic residues" evidence="3">
    <location>
        <begin position="121"/>
        <end position="140"/>
    </location>
</feature>
<comment type="caution">
    <text evidence="4">The sequence shown here is derived from an EMBL/GenBank/DDBJ whole genome shotgun (WGS) entry which is preliminary data.</text>
</comment>
<sequence>MEELQNSIYQELEQTGVLDYIRAALRAKIFQAVDMHESKAGFKRPETKKILETEIGQICSELARNFLECFKIKHTLDIFLQESQIPAGNESVQQLERIFGVKSAPNRPILLAIVEGLFPPGDEEIEGTTEDSEEEEEEPELPNVSNKNQQKPPGHMSPRSQRMYQDHHLESGSSIEENIESRESIEDYKHDELVESGGTSSLGYDQSVNSLALEEFDYIEPIKKPKR</sequence>
<name>A0AAU9JY36_9CILI</name>
<dbReference type="EMBL" id="CAJZBQ010000053">
    <property type="protein sequence ID" value="CAG9331756.1"/>
    <property type="molecule type" value="Genomic_DNA"/>
</dbReference>
<dbReference type="PANTHER" id="PTHR15431">
    <property type="entry name" value="FGFR1 ONCOGENE PARTNER/LISH DOMAIN-CONTAINING PROTEIN"/>
    <property type="match status" value="1"/>
</dbReference>
<evidence type="ECO:0008006" key="6">
    <source>
        <dbReference type="Google" id="ProtNLM"/>
    </source>
</evidence>
<evidence type="ECO:0000313" key="5">
    <source>
        <dbReference type="Proteomes" id="UP001162131"/>
    </source>
</evidence>